<dbReference type="Gene3D" id="2.30.60.10">
    <property type="entry name" value="Cyanovirin-N"/>
    <property type="match status" value="2"/>
</dbReference>
<dbReference type="PANTHER" id="PTHR42076:SF1">
    <property type="entry name" value="CYANOVIRIN-N DOMAIN-CONTAINING PROTEIN"/>
    <property type="match status" value="1"/>
</dbReference>
<dbReference type="PANTHER" id="PTHR42076">
    <property type="entry name" value="CYANOVIRIN-N HOMOLOG"/>
    <property type="match status" value="1"/>
</dbReference>
<organism evidence="3 4">
    <name type="scientific">Aspergillus felis</name>
    <dbReference type="NCBI Taxonomy" id="1287682"/>
    <lineage>
        <taxon>Eukaryota</taxon>
        <taxon>Fungi</taxon>
        <taxon>Dikarya</taxon>
        <taxon>Ascomycota</taxon>
        <taxon>Pezizomycotina</taxon>
        <taxon>Eurotiomycetes</taxon>
        <taxon>Eurotiomycetidae</taxon>
        <taxon>Eurotiales</taxon>
        <taxon>Aspergillaceae</taxon>
        <taxon>Aspergillus</taxon>
        <taxon>Aspergillus subgen. Fumigati</taxon>
    </lineage>
</organism>
<dbReference type="InterPro" id="IPR036673">
    <property type="entry name" value="Cyanovirin-N_sf"/>
</dbReference>
<gene>
    <name evidence="3" type="ORF">CNMCM5623_008157</name>
</gene>
<reference evidence="3" key="1">
    <citation type="submission" date="2020-06" db="EMBL/GenBank/DDBJ databases">
        <title>Draft genome sequences of strains closely related to Aspergillus parafelis and Aspergillus hiratsukae.</title>
        <authorList>
            <person name="Dos Santos R.A.C."/>
            <person name="Rivero-Menendez O."/>
            <person name="Steenwyk J.L."/>
            <person name="Mead M.E."/>
            <person name="Goldman G.H."/>
            <person name="Alastruey-Izquierdo A."/>
            <person name="Rokas A."/>
        </authorList>
    </citation>
    <scope>NUCLEOTIDE SEQUENCE</scope>
    <source>
        <strain evidence="3">CNM-CM5623</strain>
    </source>
</reference>
<dbReference type="EMBL" id="JACBAE010001401">
    <property type="protein sequence ID" value="KAF7155615.1"/>
    <property type="molecule type" value="Genomic_DNA"/>
</dbReference>
<dbReference type="AlphaFoldDB" id="A0A8H6ULB2"/>
<evidence type="ECO:0000313" key="3">
    <source>
        <dbReference type="EMBL" id="KAF7155615.1"/>
    </source>
</evidence>
<dbReference type="SUPFAM" id="SSF51322">
    <property type="entry name" value="Cyanovirin-N"/>
    <property type="match status" value="2"/>
</dbReference>
<protein>
    <recommendedName>
        <fullName evidence="2">Cyanovirin-N domain-containing protein</fullName>
    </recommendedName>
</protein>
<feature type="domain" description="Cyanovirin-N" evidence="2">
    <location>
        <begin position="2"/>
        <end position="107"/>
    </location>
</feature>
<sequence>MSFHRSCEDIHIRQEDGATMLLAKVRDSHGHLVPRKIRLDDHIGNTDGWFIWGGCNFTRTARNISLQHTEHGPKLCAELEMNGGGTRGLQGIMLSEKIGNNDGHLKFLAMPAIKPFFGRRDGAEHPEDYLEDIEYAVKIEKSHVDSDSRDWNCDLNWVETFKNDWERLKQEFTKRYRIDEVDAATRSFQITQKVATLSQGPNEHIEDYVDRCEDLESQAGTLESFGLNVVQGLADLTQKQRIMYDLFKGKDYSFRAATDLINAAYLSFDSGALQASFQDSHNSRNGTPQNLRRRSNSGRRVPNKIRLDDHIGEKDGRLVWGRQNFTHSAGDVSLEQTEHGAITCAEMNKDEWSRNRQELNLSEKIVNFDGQLKVV</sequence>
<dbReference type="SMART" id="SM01111">
    <property type="entry name" value="CVNH"/>
    <property type="match status" value="2"/>
</dbReference>
<dbReference type="OrthoDB" id="4500570at2759"/>
<name>A0A8H6ULB2_9EURO</name>
<evidence type="ECO:0000313" key="4">
    <source>
        <dbReference type="Proteomes" id="UP000654922"/>
    </source>
</evidence>
<dbReference type="Proteomes" id="UP000654922">
    <property type="component" value="Unassembled WGS sequence"/>
</dbReference>
<dbReference type="InterPro" id="IPR011058">
    <property type="entry name" value="Cyanovirin-N"/>
</dbReference>
<accession>A0A8H6ULB2</accession>
<evidence type="ECO:0000256" key="1">
    <source>
        <dbReference type="SAM" id="MobiDB-lite"/>
    </source>
</evidence>
<feature type="domain" description="Cyanovirin-N" evidence="2">
    <location>
        <begin position="276"/>
        <end position="374"/>
    </location>
</feature>
<feature type="compositionally biased region" description="Basic residues" evidence="1">
    <location>
        <begin position="291"/>
        <end position="302"/>
    </location>
</feature>
<feature type="region of interest" description="Disordered" evidence="1">
    <location>
        <begin position="277"/>
        <end position="302"/>
    </location>
</feature>
<evidence type="ECO:0000259" key="2">
    <source>
        <dbReference type="SMART" id="SM01111"/>
    </source>
</evidence>
<dbReference type="Pfam" id="PF08881">
    <property type="entry name" value="CVNH"/>
    <property type="match status" value="2"/>
</dbReference>
<feature type="compositionally biased region" description="Polar residues" evidence="1">
    <location>
        <begin position="277"/>
        <end position="290"/>
    </location>
</feature>
<proteinExistence type="predicted"/>
<comment type="caution">
    <text evidence="3">The sequence shown here is derived from an EMBL/GenBank/DDBJ whole genome shotgun (WGS) entry which is preliminary data.</text>
</comment>